<organism evidence="3">
    <name type="scientific">viral metagenome</name>
    <dbReference type="NCBI Taxonomy" id="1070528"/>
    <lineage>
        <taxon>unclassified sequences</taxon>
        <taxon>metagenomes</taxon>
        <taxon>organismal metagenomes</taxon>
    </lineage>
</organism>
<sequence length="170" mass="18707">MKTKDINNRRGTGTESVETQEQTKSIQEETAHTLEVQPLILTIAISALVSLCVTSLLSPPAKGTAIKLWMSQLVKRSRRRFQRHKSYEPIRIPHHLYMLLRDSGIGPKTQITIGGRQIPIRIISELDVDDDGSPDVITADTNGTDVFISVKWVVAAAGAVVTALAGYMLM</sequence>
<feature type="compositionally biased region" description="Polar residues" evidence="1">
    <location>
        <begin position="9"/>
        <end position="25"/>
    </location>
</feature>
<protein>
    <submittedName>
        <fullName evidence="3">Uncharacterized protein</fullName>
    </submittedName>
</protein>
<name>A0A2V0RKN7_9ZZZZ</name>
<dbReference type="EMBL" id="BDQA01000677">
    <property type="protein sequence ID" value="GBH22132.1"/>
    <property type="molecule type" value="Genomic_RNA"/>
</dbReference>
<evidence type="ECO:0000256" key="2">
    <source>
        <dbReference type="SAM" id="Phobius"/>
    </source>
</evidence>
<proteinExistence type="predicted"/>
<keyword evidence="2" id="KW-1133">Transmembrane helix</keyword>
<dbReference type="AlphaFoldDB" id="A0A2V0RKN7"/>
<keyword evidence="2" id="KW-0472">Membrane</keyword>
<comment type="caution">
    <text evidence="3">The sequence shown here is derived from an EMBL/GenBank/DDBJ whole genome shotgun (WGS) entry which is preliminary data.</text>
</comment>
<evidence type="ECO:0000313" key="3">
    <source>
        <dbReference type="EMBL" id="GBH22132.1"/>
    </source>
</evidence>
<reference evidence="3" key="1">
    <citation type="submission" date="2017-04" db="EMBL/GenBank/DDBJ databases">
        <title>Unveiling RNA virosphere associated with marine microorganisms.</title>
        <authorList>
            <person name="Urayama S."/>
            <person name="Takaki Y."/>
            <person name="Nishi S."/>
            <person name="Yoshida Y."/>
            <person name="Deguchi S."/>
            <person name="Takai K."/>
            <person name="Nunoura T."/>
        </authorList>
    </citation>
    <scope>NUCLEOTIDE SEQUENCE</scope>
</reference>
<keyword evidence="2" id="KW-0812">Transmembrane</keyword>
<accession>A0A2V0RKN7</accession>
<evidence type="ECO:0000256" key="1">
    <source>
        <dbReference type="SAM" id="MobiDB-lite"/>
    </source>
</evidence>
<feature type="region of interest" description="Disordered" evidence="1">
    <location>
        <begin position="1"/>
        <end position="26"/>
    </location>
</feature>
<feature type="transmembrane region" description="Helical" evidence="2">
    <location>
        <begin position="152"/>
        <end position="169"/>
    </location>
</feature>